<gene>
    <name evidence="12" type="ORF">LTR69_002570</name>
</gene>
<evidence type="ECO:0000256" key="7">
    <source>
        <dbReference type="ARBA" id="ARBA00023163"/>
    </source>
</evidence>
<dbReference type="PRINTS" id="PR00463">
    <property type="entry name" value="EP450I"/>
</dbReference>
<dbReference type="Pfam" id="PF00172">
    <property type="entry name" value="Zn_clus"/>
    <property type="match status" value="1"/>
</dbReference>
<accession>A0ABR0JJD1</accession>
<evidence type="ECO:0000256" key="1">
    <source>
        <dbReference type="ARBA" id="ARBA00001971"/>
    </source>
</evidence>
<feature type="transmembrane region" description="Helical" evidence="10">
    <location>
        <begin position="409"/>
        <end position="434"/>
    </location>
</feature>
<organism evidence="12 13">
    <name type="scientific">Exophiala sideris</name>
    <dbReference type="NCBI Taxonomy" id="1016849"/>
    <lineage>
        <taxon>Eukaryota</taxon>
        <taxon>Fungi</taxon>
        <taxon>Dikarya</taxon>
        <taxon>Ascomycota</taxon>
        <taxon>Pezizomycotina</taxon>
        <taxon>Eurotiomycetes</taxon>
        <taxon>Chaetothyriomycetidae</taxon>
        <taxon>Chaetothyriales</taxon>
        <taxon>Herpotrichiellaceae</taxon>
        <taxon>Exophiala</taxon>
    </lineage>
</organism>
<dbReference type="InterPro" id="IPR036864">
    <property type="entry name" value="Zn2-C6_fun-type_DNA-bd_sf"/>
</dbReference>
<evidence type="ECO:0000256" key="6">
    <source>
        <dbReference type="ARBA" id="ARBA00023125"/>
    </source>
</evidence>
<keyword evidence="4" id="KW-0408">Iron</keyword>
<protein>
    <recommendedName>
        <fullName evidence="11">Zn(2)-C6 fungal-type domain-containing protein</fullName>
    </recommendedName>
</protein>
<dbReference type="Gene3D" id="1.10.630.10">
    <property type="entry name" value="Cytochrome P450"/>
    <property type="match status" value="1"/>
</dbReference>
<dbReference type="Proteomes" id="UP001345691">
    <property type="component" value="Unassembled WGS sequence"/>
</dbReference>
<comment type="caution">
    <text evidence="12">The sequence shown here is derived from an EMBL/GenBank/DDBJ whole genome shotgun (WGS) entry which is preliminary data.</text>
</comment>
<dbReference type="Gene3D" id="4.10.240.10">
    <property type="entry name" value="Zn(2)-C6 fungal-type DNA-binding domain"/>
    <property type="match status" value="1"/>
</dbReference>
<feature type="domain" description="Zn(2)-C6 fungal-type" evidence="11">
    <location>
        <begin position="8"/>
        <end position="40"/>
    </location>
</feature>
<dbReference type="Pfam" id="PF00067">
    <property type="entry name" value="p450"/>
    <property type="match status" value="1"/>
</dbReference>
<dbReference type="InterPro" id="IPR021858">
    <property type="entry name" value="Fun_TF"/>
</dbReference>
<dbReference type="EMBL" id="JAVRRF010000004">
    <property type="protein sequence ID" value="KAK5066052.1"/>
    <property type="molecule type" value="Genomic_DNA"/>
</dbReference>
<dbReference type="InterPro" id="IPR036396">
    <property type="entry name" value="Cyt_P450_sf"/>
</dbReference>
<keyword evidence="8" id="KW-0539">Nucleus</keyword>
<keyword evidence="13" id="KW-1185">Reference proteome</keyword>
<dbReference type="InterPro" id="IPR001128">
    <property type="entry name" value="Cyt_P450"/>
</dbReference>
<keyword evidence="10" id="KW-1133">Transmembrane helix</keyword>
<dbReference type="InterPro" id="IPR050121">
    <property type="entry name" value="Cytochrome_P450_monoxygenase"/>
</dbReference>
<feature type="compositionally biased region" description="Polar residues" evidence="9">
    <location>
        <begin position="72"/>
        <end position="86"/>
    </location>
</feature>
<evidence type="ECO:0000256" key="4">
    <source>
        <dbReference type="ARBA" id="ARBA00023004"/>
    </source>
</evidence>
<dbReference type="PANTHER" id="PTHR24305:SF172">
    <property type="entry name" value="P450, PUTATIVE (EUROFUNG)-RELATED"/>
    <property type="match status" value="1"/>
</dbReference>
<evidence type="ECO:0000256" key="9">
    <source>
        <dbReference type="SAM" id="MobiDB-lite"/>
    </source>
</evidence>
<evidence type="ECO:0000256" key="10">
    <source>
        <dbReference type="SAM" id="Phobius"/>
    </source>
</evidence>
<evidence type="ECO:0000256" key="2">
    <source>
        <dbReference type="ARBA" id="ARBA00022723"/>
    </source>
</evidence>
<dbReference type="PROSITE" id="PS00463">
    <property type="entry name" value="ZN2_CY6_FUNGAL_1"/>
    <property type="match status" value="1"/>
</dbReference>
<dbReference type="SUPFAM" id="SSF57701">
    <property type="entry name" value="Zn2/Cys6 DNA-binding domain"/>
    <property type="match status" value="1"/>
</dbReference>
<sequence length="933" mass="105431">MHKARRPGCTSCRKRHLRCDHAKPSCSNCSIAKIRRKCTYGDLKLRHSKYSISEALNEPSPLEEQHVLPEGTNASPTSGRQGTFSPASEFGALSRQTAQTPRVELATIAGSGSHQLAISDSVFNSPSATFSYVLPPCSSLEQRAASTNGDIQDVNATDAECVLFQFYKSHAGVWAKLDIVTPQRHLSQTVPRLAVYSPVLYYACLSYASNLMHVRGAIEEAVKEDYHCKVIRILIDSLASVFSPENEATLLATVVILRMSEQFCEIDKDVRHHLDGASSLFTLRGTTRKWSVYDTDLAGTSFWIYLRESLRLCFLNEEKCQFDLSLIDEGSEFLPASEEVWTNRITLILALACNCGFGKNARSERDLQSTKLKGLIELWAGSVPDTFRPWRFREGKFGPFPAIHFLSTWHVLTFVAATALLIGISIWTLIQFIVDPRKLRRFPTPSLVGYTPFWLMYHSSRGQRYAAVDRAHRRLGPIVRISSNHISFTDPRAFKEIYNYGSAIVKDDFYEMIAAGNPSMAQTASKAEHAAKRRNLSHVFSGQQITSMEPRVMRVVDKLCKKLEVKSQGHQISEEDRYPAIGGTFDLRPWLNMTSFDAITSMFWSNEYGFLDKGNDVCRMELACGDVKEINAMDAYHSAVHFNAWLAHLPEQWYRYGRKLLRYTHGQMAGDHFSGMARYLVSERLRSNPPEPDLFSALPVTPSEKRPIPMTFDQVHAECTTMLDAGNDTTQTSLTNCMYQLAKHPDKQKKLRQELHDALPDTARPIASYADLQNIQYLRACLDESFRVRTPLGFGLPRKVVEPGVVISGHEIYPGTTVSAPLYSLHLNEDLFHDAKSFMPERWLPCDEQRKSAFQTSSEERKNLKDYVLPFSLGSRACIGRNLAYMELSIVIAALVMSFEWELARPEEEMVTVERFNSNPKELFIRAKKLQAA</sequence>
<keyword evidence="6" id="KW-0238">DNA-binding</keyword>
<evidence type="ECO:0000256" key="3">
    <source>
        <dbReference type="ARBA" id="ARBA00023002"/>
    </source>
</evidence>
<evidence type="ECO:0000313" key="12">
    <source>
        <dbReference type="EMBL" id="KAK5066052.1"/>
    </source>
</evidence>
<reference evidence="12 13" key="1">
    <citation type="submission" date="2023-08" db="EMBL/GenBank/DDBJ databases">
        <title>Black Yeasts Isolated from many extreme environments.</title>
        <authorList>
            <person name="Coleine C."/>
            <person name="Stajich J.E."/>
            <person name="Selbmann L."/>
        </authorList>
    </citation>
    <scope>NUCLEOTIDE SEQUENCE [LARGE SCALE GENOMIC DNA]</scope>
    <source>
        <strain evidence="12 13">CCFEE 6328</strain>
    </source>
</reference>
<evidence type="ECO:0000259" key="11">
    <source>
        <dbReference type="PROSITE" id="PS50048"/>
    </source>
</evidence>
<evidence type="ECO:0000313" key="13">
    <source>
        <dbReference type="Proteomes" id="UP001345691"/>
    </source>
</evidence>
<comment type="cofactor">
    <cofactor evidence="1">
        <name>heme</name>
        <dbReference type="ChEBI" id="CHEBI:30413"/>
    </cofactor>
</comment>
<keyword evidence="5" id="KW-0805">Transcription regulation</keyword>
<proteinExistence type="predicted"/>
<keyword evidence="7" id="KW-0804">Transcription</keyword>
<keyword evidence="10" id="KW-0812">Transmembrane</keyword>
<name>A0ABR0JJD1_9EURO</name>
<dbReference type="PROSITE" id="PS00086">
    <property type="entry name" value="CYTOCHROME_P450"/>
    <property type="match status" value="1"/>
</dbReference>
<dbReference type="Pfam" id="PF11951">
    <property type="entry name" value="Fungal_trans_2"/>
    <property type="match status" value="1"/>
</dbReference>
<dbReference type="InterPro" id="IPR002401">
    <property type="entry name" value="Cyt_P450_E_grp-I"/>
</dbReference>
<evidence type="ECO:0000256" key="5">
    <source>
        <dbReference type="ARBA" id="ARBA00023015"/>
    </source>
</evidence>
<dbReference type="InterPro" id="IPR017972">
    <property type="entry name" value="Cyt_P450_CS"/>
</dbReference>
<dbReference type="CDD" id="cd00067">
    <property type="entry name" value="GAL4"/>
    <property type="match status" value="1"/>
</dbReference>
<dbReference type="SMART" id="SM00066">
    <property type="entry name" value="GAL4"/>
    <property type="match status" value="1"/>
</dbReference>
<dbReference type="PANTHER" id="PTHR24305">
    <property type="entry name" value="CYTOCHROME P450"/>
    <property type="match status" value="1"/>
</dbReference>
<evidence type="ECO:0000256" key="8">
    <source>
        <dbReference type="ARBA" id="ARBA00023242"/>
    </source>
</evidence>
<dbReference type="PROSITE" id="PS50048">
    <property type="entry name" value="ZN2_CY6_FUNGAL_2"/>
    <property type="match status" value="1"/>
</dbReference>
<keyword evidence="10" id="KW-0472">Membrane</keyword>
<dbReference type="InterPro" id="IPR001138">
    <property type="entry name" value="Zn2Cys6_DnaBD"/>
</dbReference>
<feature type="region of interest" description="Disordered" evidence="9">
    <location>
        <begin position="56"/>
        <end position="87"/>
    </location>
</feature>
<keyword evidence="2" id="KW-0479">Metal-binding</keyword>
<dbReference type="PRINTS" id="PR00385">
    <property type="entry name" value="P450"/>
</dbReference>
<dbReference type="SUPFAM" id="SSF48264">
    <property type="entry name" value="Cytochrome P450"/>
    <property type="match status" value="1"/>
</dbReference>
<keyword evidence="3" id="KW-0560">Oxidoreductase</keyword>